<dbReference type="PANTHER" id="PTHR30429">
    <property type="entry name" value="D-METHIONINE-BINDING LIPOPROTEIN METQ"/>
    <property type="match status" value="1"/>
</dbReference>
<dbReference type="Pfam" id="PF03180">
    <property type="entry name" value="Lipoprotein_9"/>
    <property type="match status" value="1"/>
</dbReference>
<keyword evidence="10" id="KW-1185">Reference proteome</keyword>
<feature type="lipid moiety-binding region" description="S-diacylglycerol cysteine" evidence="7">
    <location>
        <position position="22"/>
    </location>
</feature>
<dbReference type="AlphaFoldDB" id="A0A380NLJ6"/>
<evidence type="ECO:0000256" key="4">
    <source>
        <dbReference type="ARBA" id="ARBA00023139"/>
    </source>
</evidence>
<dbReference type="GO" id="GO:0016020">
    <property type="term" value="C:membrane"/>
    <property type="evidence" value="ECO:0007669"/>
    <property type="project" value="UniProtKB-SubCell"/>
</dbReference>
<dbReference type="SUPFAM" id="SSF53850">
    <property type="entry name" value="Periplasmic binding protein-like II"/>
    <property type="match status" value="1"/>
</dbReference>
<dbReference type="Gene3D" id="3.40.190.10">
    <property type="entry name" value="Periplasmic binding protein-like II"/>
    <property type="match status" value="2"/>
</dbReference>
<accession>A0A380NLJ6</accession>
<protein>
    <recommendedName>
        <fullName evidence="6">Lipoprotein</fullName>
    </recommendedName>
</protein>
<evidence type="ECO:0000256" key="2">
    <source>
        <dbReference type="ARBA" id="ARBA00022729"/>
    </source>
</evidence>
<keyword evidence="2 8" id="KW-0732">Signal</keyword>
<keyword evidence="5 6" id="KW-0449">Lipoprotein</keyword>
<keyword evidence="4" id="KW-0564">Palmitate</keyword>
<proteinExistence type="inferred from homology"/>
<dbReference type="InterPro" id="IPR004872">
    <property type="entry name" value="Lipoprotein_NlpA"/>
</dbReference>
<dbReference type="NCBIfam" id="TIGR00363">
    <property type="entry name" value="MetQ/NlpA family lipoprotein"/>
    <property type="match status" value="1"/>
</dbReference>
<dbReference type="PANTHER" id="PTHR30429:SF0">
    <property type="entry name" value="METHIONINE-BINDING LIPOPROTEIN METQ"/>
    <property type="match status" value="1"/>
</dbReference>
<dbReference type="PIRSF" id="PIRSF002854">
    <property type="entry name" value="MetQ"/>
    <property type="match status" value="1"/>
</dbReference>
<dbReference type="RefSeq" id="WP_115310277.1">
    <property type="nucleotide sequence ID" value="NZ_UHIO01000001.1"/>
</dbReference>
<evidence type="ECO:0000313" key="10">
    <source>
        <dbReference type="Proteomes" id="UP000255367"/>
    </source>
</evidence>
<dbReference type="EMBL" id="UHIO01000001">
    <property type="protein sequence ID" value="SUP43188.1"/>
    <property type="molecule type" value="Genomic_DNA"/>
</dbReference>
<feature type="chain" id="PRO_5039148118" description="Lipoprotein" evidence="8">
    <location>
        <begin position="21"/>
        <end position="276"/>
    </location>
</feature>
<organism evidence="9 10">
    <name type="scientific">Veillonella criceti</name>
    <dbReference type="NCBI Taxonomy" id="103891"/>
    <lineage>
        <taxon>Bacteria</taxon>
        <taxon>Bacillati</taxon>
        <taxon>Bacillota</taxon>
        <taxon>Negativicutes</taxon>
        <taxon>Veillonellales</taxon>
        <taxon>Veillonellaceae</taxon>
        <taxon>Veillonella</taxon>
    </lineage>
</organism>
<evidence type="ECO:0000256" key="1">
    <source>
        <dbReference type="ARBA" id="ARBA00004635"/>
    </source>
</evidence>
<gene>
    <name evidence="9" type="primary">metQ_4</name>
    <name evidence="9" type="ORF">NCTC12020_01098</name>
</gene>
<dbReference type="CDD" id="cd13597">
    <property type="entry name" value="PBP2_lipoprotein_Tp32"/>
    <property type="match status" value="1"/>
</dbReference>
<evidence type="ECO:0000256" key="8">
    <source>
        <dbReference type="SAM" id="SignalP"/>
    </source>
</evidence>
<evidence type="ECO:0000256" key="7">
    <source>
        <dbReference type="PIRSR" id="PIRSR002854-1"/>
    </source>
</evidence>
<reference evidence="9 10" key="1">
    <citation type="submission" date="2018-06" db="EMBL/GenBank/DDBJ databases">
        <authorList>
            <consortium name="Pathogen Informatics"/>
            <person name="Doyle S."/>
        </authorList>
    </citation>
    <scope>NUCLEOTIDE SEQUENCE [LARGE SCALE GENOMIC DNA]</scope>
    <source>
        <strain evidence="9 10">NCTC12020</strain>
    </source>
</reference>
<feature type="signal peptide" evidence="8">
    <location>
        <begin position="1"/>
        <end position="20"/>
    </location>
</feature>
<evidence type="ECO:0000256" key="5">
    <source>
        <dbReference type="ARBA" id="ARBA00023288"/>
    </source>
</evidence>
<comment type="similarity">
    <text evidence="6">Belongs to the nlpA lipoprotein family.</text>
</comment>
<comment type="subcellular location">
    <subcellularLocation>
        <location evidence="1">Membrane</location>
        <topology evidence="1">Lipid-anchor</topology>
    </subcellularLocation>
</comment>
<sequence>MKKILSLAATAILGSALLLAGCGSDTNTATGSSNKVTITVGASPVPHGEILEQAKPLLEKEGIDLKIIEFTDYVKPNLALNDKELDANFFQHVPYMDKFASEHSMELVSAGKVHIEPMGIYSKTITDKNLDSVLPNGSKIAIPNDPSNSGRALLLLEKAGLITLKDPNNIYATKTDIVNNPKNLEFVELEAAQLPRSLDDVALAVINTNFALEAGLNPVKDALFLEDKDSPYANIVTVRKGDENRPEIQKLMKALQSPEVKKFIEDKYKGAILAAF</sequence>
<name>A0A380NLJ6_9FIRM</name>
<dbReference type="OrthoDB" id="9812878at2"/>
<dbReference type="Proteomes" id="UP000255367">
    <property type="component" value="Unassembled WGS sequence"/>
</dbReference>
<dbReference type="PROSITE" id="PS51257">
    <property type="entry name" value="PROKAR_LIPOPROTEIN"/>
    <property type="match status" value="1"/>
</dbReference>
<keyword evidence="3" id="KW-0472">Membrane</keyword>
<evidence type="ECO:0000256" key="3">
    <source>
        <dbReference type="ARBA" id="ARBA00023136"/>
    </source>
</evidence>
<evidence type="ECO:0000256" key="6">
    <source>
        <dbReference type="PIRNR" id="PIRNR002854"/>
    </source>
</evidence>
<evidence type="ECO:0000313" key="9">
    <source>
        <dbReference type="EMBL" id="SUP43188.1"/>
    </source>
</evidence>